<gene>
    <name evidence="2" type="ORF">J2S17_004570</name>
</gene>
<evidence type="ECO:0008006" key="4">
    <source>
        <dbReference type="Google" id="ProtNLM"/>
    </source>
</evidence>
<keyword evidence="1" id="KW-1133">Transmembrane helix</keyword>
<organism evidence="2 3">
    <name type="scientific">Cytobacillus purgationiresistens</name>
    <dbReference type="NCBI Taxonomy" id="863449"/>
    <lineage>
        <taxon>Bacteria</taxon>
        <taxon>Bacillati</taxon>
        <taxon>Bacillota</taxon>
        <taxon>Bacilli</taxon>
        <taxon>Bacillales</taxon>
        <taxon>Bacillaceae</taxon>
        <taxon>Cytobacillus</taxon>
    </lineage>
</organism>
<evidence type="ECO:0000313" key="2">
    <source>
        <dbReference type="EMBL" id="MDQ0272677.1"/>
    </source>
</evidence>
<name>A0ABU0API4_9BACI</name>
<dbReference type="Proteomes" id="UP001238088">
    <property type="component" value="Unassembled WGS sequence"/>
</dbReference>
<keyword evidence="1" id="KW-0472">Membrane</keyword>
<comment type="caution">
    <text evidence="2">The sequence shown here is derived from an EMBL/GenBank/DDBJ whole genome shotgun (WGS) entry which is preliminary data.</text>
</comment>
<keyword evidence="3" id="KW-1185">Reference proteome</keyword>
<accession>A0ABU0API4</accession>
<sequence>MGRYEARHIFLALSIGIGVLSALSIAFIPQIVGTIVHHDTGIWKVFVPKSAHYMYGIGFFLITIAMLIIALMNVKKLSIVLAVGLTLVSMIPFYIGAQAYVVFSHDKISFSQLLSGDKYEYSWDELDAVHYYEPIEDRRGRFEFTFHDDNHFSLEDNLYFSDIINPLVLKLDSINLAITRVDEKDT</sequence>
<proteinExistence type="predicted"/>
<reference evidence="2 3" key="1">
    <citation type="submission" date="2023-07" db="EMBL/GenBank/DDBJ databases">
        <title>Genomic Encyclopedia of Type Strains, Phase IV (KMG-IV): sequencing the most valuable type-strain genomes for metagenomic binning, comparative biology and taxonomic classification.</title>
        <authorList>
            <person name="Goeker M."/>
        </authorList>
    </citation>
    <scope>NUCLEOTIDE SEQUENCE [LARGE SCALE GENOMIC DNA]</scope>
    <source>
        <strain evidence="2 3">DSM 23494</strain>
    </source>
</reference>
<feature type="transmembrane region" description="Helical" evidence="1">
    <location>
        <begin position="52"/>
        <end position="72"/>
    </location>
</feature>
<feature type="transmembrane region" description="Helical" evidence="1">
    <location>
        <begin position="79"/>
        <end position="103"/>
    </location>
</feature>
<feature type="transmembrane region" description="Helical" evidence="1">
    <location>
        <begin position="9"/>
        <end position="32"/>
    </location>
</feature>
<dbReference type="RefSeq" id="WP_307478096.1">
    <property type="nucleotide sequence ID" value="NZ_JAUSUB010000026.1"/>
</dbReference>
<dbReference type="EMBL" id="JAUSUB010000026">
    <property type="protein sequence ID" value="MDQ0272677.1"/>
    <property type="molecule type" value="Genomic_DNA"/>
</dbReference>
<protein>
    <recommendedName>
        <fullName evidence="4">DUF5673 domain-containing protein</fullName>
    </recommendedName>
</protein>
<evidence type="ECO:0000256" key="1">
    <source>
        <dbReference type="SAM" id="Phobius"/>
    </source>
</evidence>
<keyword evidence="1" id="KW-0812">Transmembrane</keyword>
<evidence type="ECO:0000313" key="3">
    <source>
        <dbReference type="Proteomes" id="UP001238088"/>
    </source>
</evidence>